<dbReference type="InterPro" id="IPR015510">
    <property type="entry name" value="PGRP"/>
</dbReference>
<dbReference type="GO" id="GO:0005576">
    <property type="term" value="C:extracellular region"/>
    <property type="evidence" value="ECO:0007669"/>
    <property type="project" value="UniProtKB-SubCell"/>
</dbReference>
<evidence type="ECO:0000256" key="1">
    <source>
        <dbReference type="ARBA" id="ARBA00004613"/>
    </source>
</evidence>
<evidence type="ECO:0000256" key="7">
    <source>
        <dbReference type="SAM" id="Phobius"/>
    </source>
</evidence>
<feature type="region of interest" description="Disordered" evidence="6">
    <location>
        <begin position="154"/>
        <end position="188"/>
    </location>
</feature>
<keyword evidence="11" id="KW-1185">Reference proteome</keyword>
<feature type="transmembrane region" description="Helical" evidence="7">
    <location>
        <begin position="206"/>
        <end position="225"/>
    </location>
</feature>
<dbReference type="CDD" id="cd06583">
    <property type="entry name" value="PGRP"/>
    <property type="match status" value="1"/>
</dbReference>
<keyword evidence="3" id="KW-0964">Secreted</keyword>
<organism evidence="10 11">
    <name type="scientific">Drosophila gunungcola</name>
    <name type="common">fruit fly</name>
    <dbReference type="NCBI Taxonomy" id="103775"/>
    <lineage>
        <taxon>Eukaryota</taxon>
        <taxon>Metazoa</taxon>
        <taxon>Ecdysozoa</taxon>
        <taxon>Arthropoda</taxon>
        <taxon>Hexapoda</taxon>
        <taxon>Insecta</taxon>
        <taxon>Pterygota</taxon>
        <taxon>Neoptera</taxon>
        <taxon>Endopterygota</taxon>
        <taxon>Diptera</taxon>
        <taxon>Brachycera</taxon>
        <taxon>Muscomorpha</taxon>
        <taxon>Ephydroidea</taxon>
        <taxon>Drosophilidae</taxon>
        <taxon>Drosophila</taxon>
        <taxon>Sophophora</taxon>
    </lineage>
</organism>
<keyword evidence="7" id="KW-0472">Membrane</keyword>
<dbReference type="Pfam" id="PF01510">
    <property type="entry name" value="Amidase_2"/>
    <property type="match status" value="1"/>
</dbReference>
<protein>
    <recommendedName>
        <fullName evidence="12">Peptidoglycan-recognition protein LC</fullName>
    </recommendedName>
</protein>
<comment type="caution">
    <text evidence="10">The sequence shown here is derived from an EMBL/GenBank/DDBJ whole genome shotgun (WGS) entry which is preliminary data.</text>
</comment>
<gene>
    <name evidence="10" type="ORF">M5D96_006881</name>
</gene>
<name>A0A9P9YPU2_9MUSC</name>
<dbReference type="InterPro" id="IPR002502">
    <property type="entry name" value="Amidase_domain"/>
</dbReference>
<accession>A0A9P9YPU2</accession>
<evidence type="ECO:0000259" key="9">
    <source>
        <dbReference type="SMART" id="SM00701"/>
    </source>
</evidence>
<dbReference type="InterPro" id="IPR036505">
    <property type="entry name" value="Amidase/PGRP_sf"/>
</dbReference>
<dbReference type="InterPro" id="IPR006619">
    <property type="entry name" value="PGRP_domain_met/bac"/>
</dbReference>
<dbReference type="SMART" id="SM00701">
    <property type="entry name" value="PGRP"/>
    <property type="match status" value="2"/>
</dbReference>
<feature type="domain" description="Peptidoglycan recognition protein family" evidence="9">
    <location>
        <begin position="248"/>
        <end position="353"/>
    </location>
</feature>
<evidence type="ECO:0000313" key="10">
    <source>
        <dbReference type="EMBL" id="KAI8040938.1"/>
    </source>
</evidence>
<evidence type="ECO:0000256" key="2">
    <source>
        <dbReference type="ARBA" id="ARBA00007553"/>
    </source>
</evidence>
<dbReference type="AlphaFoldDB" id="A0A9P9YPU2"/>
<evidence type="ECO:0000256" key="6">
    <source>
        <dbReference type="SAM" id="MobiDB-lite"/>
    </source>
</evidence>
<dbReference type="GO" id="GO:0008745">
    <property type="term" value="F:N-acetylmuramoyl-L-alanine amidase activity"/>
    <property type="evidence" value="ECO:0007669"/>
    <property type="project" value="InterPro"/>
</dbReference>
<dbReference type="Gene3D" id="3.40.80.10">
    <property type="entry name" value="Peptidoglycan recognition protein-like"/>
    <property type="match status" value="3"/>
</dbReference>
<dbReference type="PANTHER" id="PTHR11022">
    <property type="entry name" value="PEPTIDOGLYCAN RECOGNITION PROTEIN"/>
    <property type="match status" value="1"/>
</dbReference>
<dbReference type="SMART" id="SM00644">
    <property type="entry name" value="Ami_2"/>
    <property type="match status" value="1"/>
</dbReference>
<dbReference type="EMBL" id="JAMKOV010000004">
    <property type="protein sequence ID" value="KAI8040938.1"/>
    <property type="molecule type" value="Genomic_DNA"/>
</dbReference>
<dbReference type="Proteomes" id="UP001059596">
    <property type="component" value="Unassembled WGS sequence"/>
</dbReference>
<feature type="domain" description="N-acetylmuramoyl-L-alanine amidase" evidence="8">
    <location>
        <begin position="406"/>
        <end position="543"/>
    </location>
</feature>
<comment type="subcellular location">
    <subcellularLocation>
        <location evidence="1">Secreted</location>
    </subcellularLocation>
</comment>
<comment type="similarity">
    <text evidence="2">Belongs to the N-acetylmuramoyl-L-alanine amidase 2 family.</text>
</comment>
<evidence type="ECO:0000256" key="3">
    <source>
        <dbReference type="ARBA" id="ARBA00022525"/>
    </source>
</evidence>
<keyword evidence="7" id="KW-1133">Transmembrane helix</keyword>
<evidence type="ECO:0008006" key="12">
    <source>
        <dbReference type="Google" id="ProtNLM"/>
    </source>
</evidence>
<keyword evidence="5" id="KW-0391">Immunity</keyword>
<evidence type="ECO:0000256" key="4">
    <source>
        <dbReference type="ARBA" id="ARBA00022588"/>
    </source>
</evidence>
<dbReference type="GO" id="GO:0009253">
    <property type="term" value="P:peptidoglycan catabolic process"/>
    <property type="evidence" value="ECO:0007669"/>
    <property type="project" value="InterPro"/>
</dbReference>
<dbReference type="GO" id="GO:0008270">
    <property type="term" value="F:zinc ion binding"/>
    <property type="evidence" value="ECO:0007669"/>
    <property type="project" value="InterPro"/>
</dbReference>
<evidence type="ECO:0000256" key="5">
    <source>
        <dbReference type="ARBA" id="ARBA00022859"/>
    </source>
</evidence>
<dbReference type="GO" id="GO:0045087">
    <property type="term" value="P:innate immune response"/>
    <property type="evidence" value="ECO:0007669"/>
    <property type="project" value="UniProtKB-KW"/>
</dbReference>
<evidence type="ECO:0000313" key="11">
    <source>
        <dbReference type="Proteomes" id="UP001059596"/>
    </source>
</evidence>
<keyword evidence="7" id="KW-0812">Transmembrane</keyword>
<dbReference type="SUPFAM" id="SSF55846">
    <property type="entry name" value="N-acetylmuramoyl-L-alanine amidase-like"/>
    <property type="match status" value="2"/>
</dbReference>
<reference evidence="10" key="1">
    <citation type="journal article" date="2023" name="Genome Biol. Evol.">
        <title>Long-read-based Genome Assembly of Drosophila gunungcola Reveals Fewer Chemosensory Genes in Flower-breeding Species.</title>
        <authorList>
            <person name="Negi A."/>
            <person name="Liao B.Y."/>
            <person name="Yeh S.D."/>
        </authorList>
    </citation>
    <scope>NUCLEOTIDE SEQUENCE</scope>
    <source>
        <strain evidence="10">Sukarami</strain>
    </source>
</reference>
<feature type="domain" description="Peptidoglycan recognition protein family" evidence="9">
    <location>
        <begin position="394"/>
        <end position="537"/>
    </location>
</feature>
<sequence length="570" mass="62793">MLESHLRRRFPYGAPPFPLCPSMRTAIDSSCIDSDSEADDAEDYTVQKLGHQVTYPPNSSHLRDLNQGLTVISHQVGPGQASVPPPNPMEAGVVAKQILNGSLAVATPTSPPGGAAQGIGSIALTNSTDVTFGDKHFYEGPVTIQQFLIDNRDKWKAGEGPGGGQDNPAFNGGATVNGSAPGSKLDDPAQTPPLCPFLPNTIGRKAVTITVVFVLLTTLLGIVLATTTNIFGKTLNQTNSDVVENGTLELLKVAQWGGRPAKKKLDEQALPVSRVVILHTAAEGCESREVCSARAKVVQDFHMDSWNWDHVGYNFLRKPDERQLKACQLLLEEGVRLKKLAPDYRLYGHRQLSATESPGEELYKIIQKWPHWLTKTADFFKPADDSEVHVDGKLVVIGIKSWNGLATRGTLSPLNLPVSRIIISDTQTEICETRESCSYWARVTQSRHMDNFNWPQLGYNFLVGGDGRIYEGRGWNYEGAHTRDNNNNSIGISFMGKFQRNEPSQKSLDACQLLIDQGVRLKKLSLDYQLLGHRQITGTLMPGEALYRIIQTWPHWLNLTKTGPDLHMTQ</sequence>
<keyword evidence="4" id="KW-0399">Innate immunity</keyword>
<proteinExistence type="inferred from homology"/>
<dbReference type="FunFam" id="3.40.80.10:FF:000001">
    <property type="entry name" value="Peptidoglycan recognition protein 1"/>
    <property type="match status" value="1"/>
</dbReference>
<evidence type="ECO:0000259" key="8">
    <source>
        <dbReference type="SMART" id="SM00644"/>
    </source>
</evidence>
<dbReference type="PANTHER" id="PTHR11022:SF41">
    <property type="entry name" value="PEPTIDOGLYCAN-RECOGNITION PROTEIN LC-RELATED"/>
    <property type="match status" value="1"/>
</dbReference>